<evidence type="ECO:0000256" key="1">
    <source>
        <dbReference type="SAM" id="Phobius"/>
    </source>
</evidence>
<sequence>MNENKIDILFMVGHYIPIFVFLVKFFIKSKIVFCDHGSLINQIEDKKTKLFRKIACKMSDKIIVLTKRNLKDYIKIFKVKSEKIDFIYNFIDENTYKCVYNYNLESRFIISAGRFSVEKGFNMLVEVANKVFKIHKNWQWHIFGDGPEFESIQNKILKYKLEKNLILKFKVDDLNKIYKNYSLFVLTSYREGLPMVLLEAKANKLPIVSFNCLTGPAEIVKNDINGFLINCYDKNEMADKINTLVENKILRKKFSENSYVDIEKFDKNIIIKKWENLIDNL</sequence>
<dbReference type="InterPro" id="IPR028098">
    <property type="entry name" value="Glyco_trans_4-like_N"/>
</dbReference>
<evidence type="ECO:0000259" key="2">
    <source>
        <dbReference type="Pfam" id="PF00534"/>
    </source>
</evidence>
<proteinExistence type="predicted"/>
<accession>A0AA48I2B5</accession>
<dbReference type="KEGG" id="ptrh:RsTaC01_0210"/>
<dbReference type="InterPro" id="IPR001296">
    <property type="entry name" value="Glyco_trans_1"/>
</dbReference>
<keyword evidence="1" id="KW-1133">Transmembrane helix</keyword>
<keyword evidence="1" id="KW-0472">Membrane</keyword>
<feature type="domain" description="Glycosyltransferase subfamily 4-like N-terminal" evidence="3">
    <location>
        <begin position="3"/>
        <end position="93"/>
    </location>
</feature>
<dbReference type="SUPFAM" id="SSF53756">
    <property type="entry name" value="UDP-Glycosyltransferase/glycogen phosphorylase"/>
    <property type="match status" value="1"/>
</dbReference>
<dbReference type="AlphaFoldDB" id="A0AA48I2B5"/>
<dbReference type="Pfam" id="PF00534">
    <property type="entry name" value="Glycos_transf_1"/>
    <property type="match status" value="1"/>
</dbReference>
<feature type="transmembrane region" description="Helical" evidence="1">
    <location>
        <begin position="6"/>
        <end position="27"/>
    </location>
</feature>
<protein>
    <submittedName>
        <fullName evidence="4">Glycosyltransferase</fullName>
    </submittedName>
</protein>
<dbReference type="PANTHER" id="PTHR12526:SF630">
    <property type="entry name" value="GLYCOSYLTRANSFERASE"/>
    <property type="match status" value="1"/>
</dbReference>
<dbReference type="Proteomes" id="UP001335720">
    <property type="component" value="Chromosome"/>
</dbReference>
<dbReference type="PANTHER" id="PTHR12526">
    <property type="entry name" value="GLYCOSYLTRANSFERASE"/>
    <property type="match status" value="1"/>
</dbReference>
<evidence type="ECO:0000259" key="3">
    <source>
        <dbReference type="Pfam" id="PF13439"/>
    </source>
</evidence>
<dbReference type="GO" id="GO:0016757">
    <property type="term" value="F:glycosyltransferase activity"/>
    <property type="evidence" value="ECO:0007669"/>
    <property type="project" value="InterPro"/>
</dbReference>
<keyword evidence="1" id="KW-0812">Transmembrane</keyword>
<organism evidence="4">
    <name type="scientific">Candidatus Paraimprobicoccus trichonymphae</name>
    <dbReference type="NCBI Taxonomy" id="3033793"/>
    <lineage>
        <taxon>Bacteria</taxon>
        <taxon>Bacillati</taxon>
        <taxon>Bacillota</taxon>
        <taxon>Clostridia</taxon>
        <taxon>Candidatus Paraimprobicoccus</taxon>
    </lineage>
</organism>
<feature type="domain" description="Glycosyl transferase family 1" evidence="2">
    <location>
        <begin position="101"/>
        <end position="259"/>
    </location>
</feature>
<dbReference type="Pfam" id="PF13439">
    <property type="entry name" value="Glyco_transf_4"/>
    <property type="match status" value="1"/>
</dbReference>
<gene>
    <name evidence="4" type="ORF">RsTaC01_0210</name>
</gene>
<reference evidence="4" key="1">
    <citation type="journal article" date="2023" name="ISME J.">
        <title>Emergence of putative energy parasites within Clostridia revealed by genome analysis of a novel endosymbiotic clade.</title>
        <authorList>
            <person name="Takahashi K."/>
            <person name="Kuwahara H."/>
            <person name="Horikawa Y."/>
            <person name="Izawa K."/>
            <person name="Kato D."/>
            <person name="Inagaki T."/>
            <person name="Yuki M."/>
            <person name="Ohkuma M."/>
            <person name="Hongoh Y."/>
        </authorList>
    </citation>
    <scope>NUCLEOTIDE SEQUENCE</scope>
    <source>
        <strain evidence="4">RsTa-C01</strain>
    </source>
</reference>
<name>A0AA48I2B5_9FIRM</name>
<evidence type="ECO:0000313" key="4">
    <source>
        <dbReference type="EMBL" id="BED92477.1"/>
    </source>
</evidence>
<dbReference type="Gene3D" id="3.40.50.2000">
    <property type="entry name" value="Glycogen Phosphorylase B"/>
    <property type="match status" value="2"/>
</dbReference>
<dbReference type="EMBL" id="AP027925">
    <property type="protein sequence ID" value="BED92477.1"/>
    <property type="molecule type" value="Genomic_DNA"/>
</dbReference>